<proteinExistence type="predicted"/>
<dbReference type="EMBL" id="SSFO01000276">
    <property type="protein sequence ID" value="TXI28399.1"/>
    <property type="molecule type" value="Genomic_DNA"/>
</dbReference>
<sequence length="84" mass="9316">MNWPNGETMAVCCPNCGHLVDVQITVVREENLPLRPAECDQCLADFELSMDGSTELLSAPPKKTTQRGRELLKELQGLTFDPGR</sequence>
<dbReference type="AlphaFoldDB" id="A0A5C7VTL0"/>
<name>A0A5C7VTL0_AQUAC</name>
<accession>A0A5C7VTL0</accession>
<comment type="caution">
    <text evidence="1">The sequence shown here is derived from an EMBL/GenBank/DDBJ whole genome shotgun (WGS) entry which is preliminary data.</text>
</comment>
<organism evidence="1 2">
    <name type="scientific">Aquipseudomonas alcaligenes</name>
    <name type="common">Pseudomonas alcaligenes</name>
    <dbReference type="NCBI Taxonomy" id="43263"/>
    <lineage>
        <taxon>Bacteria</taxon>
        <taxon>Pseudomonadati</taxon>
        <taxon>Pseudomonadota</taxon>
        <taxon>Gammaproteobacteria</taxon>
        <taxon>Pseudomonadales</taxon>
        <taxon>Pseudomonadaceae</taxon>
        <taxon>Aquipseudomonas</taxon>
    </lineage>
</organism>
<evidence type="ECO:0000313" key="1">
    <source>
        <dbReference type="EMBL" id="TXI28399.1"/>
    </source>
</evidence>
<protein>
    <submittedName>
        <fullName evidence="1">Uncharacterized protein</fullName>
    </submittedName>
</protein>
<gene>
    <name evidence="1" type="ORF">E6Q69_16365</name>
</gene>
<evidence type="ECO:0000313" key="2">
    <source>
        <dbReference type="Proteomes" id="UP000321110"/>
    </source>
</evidence>
<dbReference type="Proteomes" id="UP000321110">
    <property type="component" value="Unassembled WGS sequence"/>
</dbReference>
<reference evidence="1 2" key="1">
    <citation type="submission" date="2018-09" db="EMBL/GenBank/DDBJ databases">
        <title>Metagenome Assembled Genomes from an Advanced Water Purification Facility.</title>
        <authorList>
            <person name="Stamps B.W."/>
            <person name="Spear J.R."/>
        </authorList>
    </citation>
    <scope>NUCLEOTIDE SEQUENCE [LARGE SCALE GENOMIC DNA]</scope>
    <source>
        <strain evidence="1">Bin_52_1</strain>
    </source>
</reference>